<comment type="caution">
    <text evidence="2">The sequence shown here is derived from an EMBL/GenBank/DDBJ whole genome shotgun (WGS) entry which is preliminary data.</text>
</comment>
<name>A0A964XLE8_9ACTN</name>
<evidence type="ECO:0000256" key="1">
    <source>
        <dbReference type="SAM" id="MobiDB-lite"/>
    </source>
</evidence>
<gene>
    <name evidence="2" type="ORF">GUY60_18520</name>
</gene>
<evidence type="ECO:0000313" key="3">
    <source>
        <dbReference type="Proteomes" id="UP000598297"/>
    </source>
</evidence>
<dbReference type="EMBL" id="JAAAHS010000137">
    <property type="protein sequence ID" value="NBE53379.1"/>
    <property type="molecule type" value="Genomic_DNA"/>
</dbReference>
<evidence type="ECO:0000313" key="2">
    <source>
        <dbReference type="EMBL" id="NBE53379.1"/>
    </source>
</evidence>
<feature type="compositionally biased region" description="Low complexity" evidence="1">
    <location>
        <begin position="199"/>
        <end position="219"/>
    </location>
</feature>
<feature type="compositionally biased region" description="Low complexity" evidence="1">
    <location>
        <begin position="56"/>
        <end position="79"/>
    </location>
</feature>
<dbReference type="RefSeq" id="WP_161699208.1">
    <property type="nucleotide sequence ID" value="NZ_JAAAHS010000137.1"/>
</dbReference>
<dbReference type="Proteomes" id="UP000598297">
    <property type="component" value="Unassembled WGS sequence"/>
</dbReference>
<sequence length="340" mass="34526">MTAAAAFPAAAQRLMRSAAASRALRVGLFVGALFVLALLFGGRAQAADGAPELRDAVTSTTEPATTETVMDPATASVPEPRVEPEPSAEPARATATATEATATATKAKAKATATNPVTATERTATERDTAKATAAKAATANGTAAKVAASTTQRTLDETRSLVRSAVGELTRTVTSSLGGLAEDAARAWPEPRFPRPSLPGLDLPGPGDSAPLPGPDGSAPQDREPGTRAGAAAHKARPDSAYPLGYWSGVVAVHDGGGQDAAAGRDARRQQPQSPSEVPHRPYGIAAQAASDGGSQRHGEVHAATPSSGPAFRLVPGAGAAAAYFPTRERHRDILEFPG</sequence>
<reference evidence="2" key="1">
    <citation type="submission" date="2020-01" db="EMBL/GenBank/DDBJ databases">
        <title>Whole-genome analyses of novel actinobacteria.</title>
        <authorList>
            <person name="Sahin N."/>
        </authorList>
    </citation>
    <scope>NUCLEOTIDE SEQUENCE</scope>
    <source>
        <strain evidence="2">YC537</strain>
    </source>
</reference>
<protein>
    <submittedName>
        <fullName evidence="2">Uncharacterized protein</fullName>
    </submittedName>
</protein>
<keyword evidence="3" id="KW-1185">Reference proteome</keyword>
<feature type="compositionally biased region" description="Low complexity" evidence="1">
    <location>
        <begin position="88"/>
        <end position="122"/>
    </location>
</feature>
<dbReference type="OrthoDB" id="4339088at2"/>
<feature type="region of interest" description="Disordered" evidence="1">
    <location>
        <begin position="258"/>
        <end position="313"/>
    </location>
</feature>
<feature type="region of interest" description="Disordered" evidence="1">
    <location>
        <begin position="48"/>
        <end position="156"/>
    </location>
</feature>
<dbReference type="AlphaFoldDB" id="A0A964XLE8"/>
<organism evidence="2 3">
    <name type="scientific">Streptomyces boluensis</name>
    <dbReference type="NCBI Taxonomy" id="1775135"/>
    <lineage>
        <taxon>Bacteria</taxon>
        <taxon>Bacillati</taxon>
        <taxon>Actinomycetota</taxon>
        <taxon>Actinomycetes</taxon>
        <taxon>Kitasatosporales</taxon>
        <taxon>Streptomycetaceae</taxon>
        <taxon>Streptomyces</taxon>
    </lineage>
</organism>
<proteinExistence type="predicted"/>
<feature type="region of interest" description="Disordered" evidence="1">
    <location>
        <begin position="186"/>
        <end position="240"/>
    </location>
</feature>
<accession>A0A964XLE8</accession>
<feature type="compositionally biased region" description="Low complexity" evidence="1">
    <location>
        <begin position="131"/>
        <end position="151"/>
    </location>
</feature>